<dbReference type="InterPro" id="IPR044831">
    <property type="entry name" value="Ccp1-like"/>
</dbReference>
<comment type="caution">
    <text evidence="8">The sequence shown here is derived from an EMBL/GenBank/DDBJ whole genome shotgun (WGS) entry which is preliminary data.</text>
</comment>
<dbReference type="GO" id="GO:0009507">
    <property type="term" value="C:chloroplast"/>
    <property type="evidence" value="ECO:0007669"/>
    <property type="project" value="TreeGrafter"/>
</dbReference>
<dbReference type="PANTHER" id="PTHR31356:SF35">
    <property type="entry name" value="L-ASCORBATE PEROXIDASE 2, CYTOSOLIC"/>
    <property type="match status" value="1"/>
</dbReference>
<dbReference type="GO" id="GO:0016688">
    <property type="term" value="F:L-ascorbate peroxidase activity"/>
    <property type="evidence" value="ECO:0007669"/>
    <property type="project" value="UniProtKB-EC"/>
</dbReference>
<accession>A0A835MX99</accession>
<sequence>MYAFVDVDGILLVRLMSIKDRRTVFGTIRHPDELAHGANSGLDIAARLLEPIKEQFPILSFRMQLIKSVLCLLDHKGNSMEKEIHCCIIGLPCNSLLSRLDVFDHMGLSDTDIVALSGGHTLGRCHKECSGLDVPWTPNPLVFDNSYFKELLSGEKGLIQLPSDKTLLEDPFFCQLVEKYAEISVKITGGFQRPVIFKFFPLDSGDSLTDDLKPPSEDKR</sequence>
<name>A0A835MX99_9ROSI</name>
<keyword evidence="5" id="KW-0560">Oxidoreductase</keyword>
<dbReference type="GO" id="GO:0042744">
    <property type="term" value="P:hydrogen peroxide catabolic process"/>
    <property type="evidence" value="ECO:0007669"/>
    <property type="project" value="TreeGrafter"/>
</dbReference>
<dbReference type="PANTHER" id="PTHR31356">
    <property type="entry name" value="THYLAKOID LUMENAL 29 KDA PROTEIN, CHLOROPLASTIC-RELATED"/>
    <property type="match status" value="1"/>
</dbReference>
<evidence type="ECO:0000313" key="8">
    <source>
        <dbReference type="EMBL" id="KAF9680314.1"/>
    </source>
</evidence>
<evidence type="ECO:0000256" key="6">
    <source>
        <dbReference type="ARBA" id="ARBA00023004"/>
    </source>
</evidence>
<keyword evidence="6" id="KW-0408">Iron</keyword>
<dbReference type="Gene3D" id="1.10.520.10">
    <property type="match status" value="1"/>
</dbReference>
<protein>
    <recommendedName>
        <fullName evidence="3">L-ascorbate peroxidase</fullName>
        <ecNumber evidence="3">1.11.1.11</ecNumber>
    </recommendedName>
</protein>
<dbReference type="EMBL" id="JADGMS010000006">
    <property type="protein sequence ID" value="KAF9680314.1"/>
    <property type="molecule type" value="Genomic_DNA"/>
</dbReference>
<evidence type="ECO:0000256" key="1">
    <source>
        <dbReference type="ARBA" id="ARBA00001970"/>
    </source>
</evidence>
<dbReference type="Proteomes" id="UP000657918">
    <property type="component" value="Unassembled WGS sequence"/>
</dbReference>
<dbReference type="PROSITE" id="PS00435">
    <property type="entry name" value="PEROXIDASE_1"/>
    <property type="match status" value="1"/>
</dbReference>
<keyword evidence="4" id="KW-0479">Metal-binding</keyword>
<evidence type="ECO:0000256" key="4">
    <source>
        <dbReference type="ARBA" id="ARBA00022723"/>
    </source>
</evidence>
<dbReference type="GO" id="GO:0046872">
    <property type="term" value="F:metal ion binding"/>
    <property type="evidence" value="ECO:0007669"/>
    <property type="project" value="UniProtKB-KW"/>
</dbReference>
<reference evidence="8 9" key="1">
    <citation type="submission" date="2020-10" db="EMBL/GenBank/DDBJ databases">
        <title>Plant Genome Project.</title>
        <authorList>
            <person name="Zhang R.-G."/>
        </authorList>
    </citation>
    <scope>NUCLEOTIDE SEQUENCE [LARGE SCALE GENOMIC DNA]</scope>
    <source>
        <strain evidence="8">FAFU-HL-1</strain>
        <tissue evidence="8">Leaf</tissue>
    </source>
</reference>
<dbReference type="GO" id="GO:0000302">
    <property type="term" value="P:response to reactive oxygen species"/>
    <property type="evidence" value="ECO:0007669"/>
    <property type="project" value="TreeGrafter"/>
</dbReference>
<dbReference type="PRINTS" id="PR00458">
    <property type="entry name" value="PEROXIDASE"/>
</dbReference>
<dbReference type="InterPro" id="IPR010255">
    <property type="entry name" value="Haem_peroxidase_sf"/>
</dbReference>
<dbReference type="OrthoDB" id="2859658at2759"/>
<feature type="domain" description="Plant heme peroxidase family profile" evidence="7">
    <location>
        <begin position="95"/>
        <end position="182"/>
    </location>
</feature>
<dbReference type="EC" id="1.11.1.11" evidence="3"/>
<keyword evidence="9" id="KW-1185">Reference proteome</keyword>
<evidence type="ECO:0000256" key="2">
    <source>
        <dbReference type="ARBA" id="ARBA00006873"/>
    </source>
</evidence>
<proteinExistence type="inferred from homology"/>
<dbReference type="InterPro" id="IPR019793">
    <property type="entry name" value="Peroxidases_heam-ligand_BS"/>
</dbReference>
<dbReference type="GO" id="GO:0020037">
    <property type="term" value="F:heme binding"/>
    <property type="evidence" value="ECO:0007669"/>
    <property type="project" value="InterPro"/>
</dbReference>
<dbReference type="InterPro" id="IPR002207">
    <property type="entry name" value="Peroxidase_I"/>
</dbReference>
<dbReference type="Gene3D" id="1.10.420.10">
    <property type="entry name" value="Peroxidase, domain 2"/>
    <property type="match status" value="1"/>
</dbReference>
<evidence type="ECO:0000256" key="5">
    <source>
        <dbReference type="ARBA" id="ARBA00023002"/>
    </source>
</evidence>
<dbReference type="SUPFAM" id="SSF48113">
    <property type="entry name" value="Heme-dependent peroxidases"/>
    <property type="match status" value="1"/>
</dbReference>
<gene>
    <name evidence="8" type="ORF">SADUNF_Sadunf06G0108300</name>
</gene>
<organism evidence="8 9">
    <name type="scientific">Salix dunnii</name>
    <dbReference type="NCBI Taxonomy" id="1413687"/>
    <lineage>
        <taxon>Eukaryota</taxon>
        <taxon>Viridiplantae</taxon>
        <taxon>Streptophyta</taxon>
        <taxon>Embryophyta</taxon>
        <taxon>Tracheophyta</taxon>
        <taxon>Spermatophyta</taxon>
        <taxon>Magnoliopsida</taxon>
        <taxon>eudicotyledons</taxon>
        <taxon>Gunneridae</taxon>
        <taxon>Pentapetalae</taxon>
        <taxon>rosids</taxon>
        <taxon>fabids</taxon>
        <taxon>Malpighiales</taxon>
        <taxon>Salicaceae</taxon>
        <taxon>Saliceae</taxon>
        <taxon>Salix</taxon>
    </lineage>
</organism>
<dbReference type="AlphaFoldDB" id="A0A835MX99"/>
<comment type="similarity">
    <text evidence="2">Belongs to the peroxidase family. Ascorbate peroxidase subfamily.</text>
</comment>
<evidence type="ECO:0000256" key="3">
    <source>
        <dbReference type="ARBA" id="ARBA00012940"/>
    </source>
</evidence>
<comment type="cofactor">
    <cofactor evidence="1">
        <name>heme b</name>
        <dbReference type="ChEBI" id="CHEBI:60344"/>
    </cofactor>
</comment>
<dbReference type="InterPro" id="IPR002016">
    <property type="entry name" value="Haem_peroxidase"/>
</dbReference>
<dbReference type="PRINTS" id="PR00459">
    <property type="entry name" value="ASPEROXIDASE"/>
</dbReference>
<evidence type="ECO:0000313" key="9">
    <source>
        <dbReference type="Proteomes" id="UP000657918"/>
    </source>
</evidence>
<dbReference type="Pfam" id="PF00141">
    <property type="entry name" value="peroxidase"/>
    <property type="match status" value="1"/>
</dbReference>
<dbReference type="GO" id="GO:0034599">
    <property type="term" value="P:cellular response to oxidative stress"/>
    <property type="evidence" value="ECO:0007669"/>
    <property type="project" value="InterPro"/>
</dbReference>
<evidence type="ECO:0000259" key="7">
    <source>
        <dbReference type="Pfam" id="PF00141"/>
    </source>
</evidence>